<dbReference type="GO" id="GO:0005737">
    <property type="term" value="C:cytoplasm"/>
    <property type="evidence" value="ECO:0007669"/>
    <property type="project" value="TreeGrafter"/>
</dbReference>
<feature type="signal peptide" evidence="2">
    <location>
        <begin position="1"/>
        <end position="23"/>
    </location>
</feature>
<protein>
    <recommendedName>
        <fullName evidence="3">DJ-1/PfpI domain-containing protein</fullName>
    </recommendedName>
</protein>
<dbReference type="FunFam" id="3.40.50.880:FF:000015">
    <property type="entry name" value="Protein DJ-1 homolog C"/>
    <property type="match status" value="1"/>
</dbReference>
<dbReference type="Pfam" id="PF01965">
    <property type="entry name" value="DJ-1_PfpI"/>
    <property type="match status" value="1"/>
</dbReference>
<dbReference type="InterPro" id="IPR029062">
    <property type="entry name" value="Class_I_gatase-like"/>
</dbReference>
<reference evidence="4" key="1">
    <citation type="submission" date="2021-01" db="EMBL/GenBank/DDBJ databases">
        <authorList>
            <person name="Corre E."/>
            <person name="Pelletier E."/>
            <person name="Niang G."/>
            <person name="Scheremetjew M."/>
            <person name="Finn R."/>
            <person name="Kale V."/>
            <person name="Holt S."/>
            <person name="Cochrane G."/>
            <person name="Meng A."/>
            <person name="Brown T."/>
            <person name="Cohen L."/>
        </authorList>
    </citation>
    <scope>NUCLEOTIDE SEQUENCE</scope>
    <source>
        <strain evidence="4">RCC1537</strain>
    </source>
</reference>
<dbReference type="PANTHER" id="PTHR48094:SF12">
    <property type="entry name" value="PARKINSON DISEASE PROTEIN 7 HOMOLOG"/>
    <property type="match status" value="1"/>
</dbReference>
<accession>A0A7R9YJL8</accession>
<feature type="domain" description="DJ-1/PfpI" evidence="3">
    <location>
        <begin position="38"/>
        <end position="201"/>
    </location>
</feature>
<dbReference type="InterPro" id="IPR002818">
    <property type="entry name" value="DJ-1/PfpI"/>
</dbReference>
<dbReference type="PANTHER" id="PTHR48094">
    <property type="entry name" value="PROTEIN/NUCLEIC ACID DEGLYCASE DJ-1-RELATED"/>
    <property type="match status" value="1"/>
</dbReference>
<gene>
    <name evidence="4" type="ORF">PLUT1463_LOCUS5622</name>
</gene>
<name>A0A7R9YJL8_DIALT</name>
<evidence type="ECO:0000256" key="2">
    <source>
        <dbReference type="SAM" id="SignalP"/>
    </source>
</evidence>
<dbReference type="InterPro" id="IPR050325">
    <property type="entry name" value="Prot/Nucl_acid_deglycase"/>
</dbReference>
<dbReference type="AlphaFoldDB" id="A0A7R9YJL8"/>
<sequence length="219" mass="22524">MMGVGLFCAITLAFSPLVQHTASRPPAACRLAMADVKKQVLVPIADGSEEIEAVCIIDTLVRAGAHVTVASVMDQHQVTCSRGVKIVADALIGDVGARTFDAIVIPGGMPGAEHLAKSEPLAALLKAQASAGRLNAAICAAPVVVLQKHGLLVGRKATAHPAFSDKLLDQAPVSERVVVDGNLVTSRGPGTALEFALAIVELLYDTPQAKAIANAMVVA</sequence>
<dbReference type="EMBL" id="HBEB01008721">
    <property type="protein sequence ID" value="CAD8271308.1"/>
    <property type="molecule type" value="Transcribed_RNA"/>
</dbReference>
<proteinExistence type="predicted"/>
<evidence type="ECO:0000313" key="4">
    <source>
        <dbReference type="EMBL" id="CAD8271308.1"/>
    </source>
</evidence>
<evidence type="ECO:0000256" key="1">
    <source>
        <dbReference type="ARBA" id="ARBA00022737"/>
    </source>
</evidence>
<organism evidence="4">
    <name type="scientific">Diacronema lutheri</name>
    <name type="common">Unicellular marine alga</name>
    <name type="synonym">Monochrysis lutheri</name>
    <dbReference type="NCBI Taxonomy" id="2081491"/>
    <lineage>
        <taxon>Eukaryota</taxon>
        <taxon>Haptista</taxon>
        <taxon>Haptophyta</taxon>
        <taxon>Pavlovophyceae</taxon>
        <taxon>Pavlovales</taxon>
        <taxon>Pavlovaceae</taxon>
        <taxon>Diacronema</taxon>
    </lineage>
</organism>
<dbReference type="InterPro" id="IPR006287">
    <property type="entry name" value="DJ-1"/>
</dbReference>
<feature type="chain" id="PRO_5030957964" description="DJ-1/PfpI domain-containing protein" evidence="2">
    <location>
        <begin position="24"/>
        <end position="219"/>
    </location>
</feature>
<dbReference type="SUPFAM" id="SSF52317">
    <property type="entry name" value="Class I glutamine amidotransferase-like"/>
    <property type="match status" value="1"/>
</dbReference>
<keyword evidence="1" id="KW-0677">Repeat</keyword>
<dbReference type="CDD" id="cd03135">
    <property type="entry name" value="GATase1_DJ-1"/>
    <property type="match status" value="1"/>
</dbReference>
<evidence type="ECO:0000259" key="3">
    <source>
        <dbReference type="Pfam" id="PF01965"/>
    </source>
</evidence>
<dbReference type="NCBIfam" id="TIGR01383">
    <property type="entry name" value="not_thiJ"/>
    <property type="match status" value="1"/>
</dbReference>
<dbReference type="GO" id="GO:1903189">
    <property type="term" value="P:glyoxal metabolic process"/>
    <property type="evidence" value="ECO:0007669"/>
    <property type="project" value="TreeGrafter"/>
</dbReference>
<keyword evidence="2" id="KW-0732">Signal</keyword>
<dbReference type="Gene3D" id="3.40.50.880">
    <property type="match status" value="1"/>
</dbReference>